<dbReference type="InterPro" id="IPR053728">
    <property type="entry name" value="Alginate_Permeability_Chnl"/>
</dbReference>
<dbReference type="InterPro" id="IPR025388">
    <property type="entry name" value="Alginate_export_dom"/>
</dbReference>
<dbReference type="Proteomes" id="UP000320496">
    <property type="component" value="Chromosome"/>
</dbReference>
<evidence type="ECO:0000259" key="2">
    <source>
        <dbReference type="Pfam" id="PF13372"/>
    </source>
</evidence>
<feature type="domain" description="Alginate export" evidence="2">
    <location>
        <begin position="71"/>
        <end position="457"/>
    </location>
</feature>
<accession>A0A517Z5D1</accession>
<gene>
    <name evidence="3" type="ORF">Mal4_20160</name>
</gene>
<sequence precursor="true">MACRILIALCLLCGLVPCSRCCEALDAERPVPGGPLRYNEDWSLLRNPENRQGEWWERFKYIPVDDSAETYLTLGNEVRARYEWLGDPNWGEQETDSGGYFWFRTLPTADLHVGDHLRLFGEFIVAPSAGVDPEPTGLDDDVADVLQAFAEIRCSDSTIIRGGRRVLNIGSGRLVSTRYGVNTLQAFDMAEVFLGDEKASLFVLYGRPVDAEVGSFNDDWSRARQGWTVYWTRDLVDAGLASRGTWFLDVYYMGFENTQAVYDQGVGTEQRQTVAGRLHGNRDRWRWDHELFVQFGRFADSEIRAWSLATLFGYTFEDLPLRPELSLQFNTISGDRDQNDGELNTFNPLFPKLKYFGESGVLAPYNLFDLHPGVAFQLSDDVRVSGSVQCLWRYSTDDGVYGAGGRLLRSGRDSDARYVATQYEIVLETRLTDNWRCNAFFAMLPAGQFVRETGESSTIHFVGVESILAY</sequence>
<evidence type="ECO:0000313" key="3">
    <source>
        <dbReference type="EMBL" id="QDU37700.1"/>
    </source>
</evidence>
<feature type="chain" id="PRO_5021817318" description="Alginate export domain-containing protein" evidence="1">
    <location>
        <begin position="25"/>
        <end position="470"/>
    </location>
</feature>
<dbReference type="Gene3D" id="2.40.160.100">
    <property type="match status" value="1"/>
</dbReference>
<keyword evidence="4" id="KW-1185">Reference proteome</keyword>
<name>A0A517Z5D1_9PLAN</name>
<protein>
    <recommendedName>
        <fullName evidence="2">Alginate export domain-containing protein</fullName>
    </recommendedName>
</protein>
<evidence type="ECO:0000313" key="4">
    <source>
        <dbReference type="Proteomes" id="UP000320496"/>
    </source>
</evidence>
<evidence type="ECO:0000256" key="1">
    <source>
        <dbReference type="SAM" id="SignalP"/>
    </source>
</evidence>
<proteinExistence type="predicted"/>
<dbReference type="KEGG" id="mri:Mal4_20160"/>
<reference evidence="3 4" key="1">
    <citation type="submission" date="2019-02" db="EMBL/GenBank/DDBJ databases">
        <title>Deep-cultivation of Planctomycetes and their phenomic and genomic characterization uncovers novel biology.</title>
        <authorList>
            <person name="Wiegand S."/>
            <person name="Jogler M."/>
            <person name="Boedeker C."/>
            <person name="Pinto D."/>
            <person name="Vollmers J."/>
            <person name="Rivas-Marin E."/>
            <person name="Kohn T."/>
            <person name="Peeters S.H."/>
            <person name="Heuer A."/>
            <person name="Rast P."/>
            <person name="Oberbeckmann S."/>
            <person name="Bunk B."/>
            <person name="Jeske O."/>
            <person name="Meyerdierks A."/>
            <person name="Storesund J.E."/>
            <person name="Kallscheuer N."/>
            <person name="Luecker S."/>
            <person name="Lage O.M."/>
            <person name="Pohl T."/>
            <person name="Merkel B.J."/>
            <person name="Hornburger P."/>
            <person name="Mueller R.-W."/>
            <person name="Bruemmer F."/>
            <person name="Labrenz M."/>
            <person name="Spormann A.M."/>
            <person name="Op den Camp H."/>
            <person name="Overmann J."/>
            <person name="Amann R."/>
            <person name="Jetten M.S.M."/>
            <person name="Mascher T."/>
            <person name="Medema M.H."/>
            <person name="Devos D.P."/>
            <person name="Kaster A.-K."/>
            <person name="Ovreas L."/>
            <person name="Rohde M."/>
            <person name="Galperin M.Y."/>
            <person name="Jogler C."/>
        </authorList>
    </citation>
    <scope>NUCLEOTIDE SEQUENCE [LARGE SCALE GENOMIC DNA]</scope>
    <source>
        <strain evidence="3 4">Mal4</strain>
    </source>
</reference>
<dbReference type="Pfam" id="PF13372">
    <property type="entry name" value="Alginate_exp"/>
    <property type="match status" value="1"/>
</dbReference>
<organism evidence="3 4">
    <name type="scientific">Maioricimonas rarisocia</name>
    <dbReference type="NCBI Taxonomy" id="2528026"/>
    <lineage>
        <taxon>Bacteria</taxon>
        <taxon>Pseudomonadati</taxon>
        <taxon>Planctomycetota</taxon>
        <taxon>Planctomycetia</taxon>
        <taxon>Planctomycetales</taxon>
        <taxon>Planctomycetaceae</taxon>
        <taxon>Maioricimonas</taxon>
    </lineage>
</organism>
<dbReference type="AlphaFoldDB" id="A0A517Z5D1"/>
<dbReference type="EMBL" id="CP036275">
    <property type="protein sequence ID" value="QDU37700.1"/>
    <property type="molecule type" value="Genomic_DNA"/>
</dbReference>
<keyword evidence="1" id="KW-0732">Signal</keyword>
<feature type="signal peptide" evidence="1">
    <location>
        <begin position="1"/>
        <end position="24"/>
    </location>
</feature>